<evidence type="ECO:0000313" key="1">
    <source>
        <dbReference type="EMBL" id="KAK0573114.1"/>
    </source>
</evidence>
<reference evidence="1" key="1">
    <citation type="journal article" date="2022" name="Plant J.">
        <title>Strategies of tolerance reflected in two North American maple genomes.</title>
        <authorList>
            <person name="McEvoy S.L."/>
            <person name="Sezen U.U."/>
            <person name="Trouern-Trend A."/>
            <person name="McMahon S.M."/>
            <person name="Schaberg P.G."/>
            <person name="Yang J."/>
            <person name="Wegrzyn J.L."/>
            <person name="Swenson N.G."/>
        </authorList>
    </citation>
    <scope>NUCLEOTIDE SEQUENCE</scope>
    <source>
        <strain evidence="1">NS2018</strain>
    </source>
</reference>
<comment type="caution">
    <text evidence="1">The sequence shown here is derived from an EMBL/GenBank/DDBJ whole genome shotgun (WGS) entry which is preliminary data.</text>
</comment>
<reference evidence="1" key="2">
    <citation type="submission" date="2023-06" db="EMBL/GenBank/DDBJ databases">
        <authorList>
            <person name="Swenson N.G."/>
            <person name="Wegrzyn J.L."/>
            <person name="Mcevoy S.L."/>
        </authorList>
    </citation>
    <scope>NUCLEOTIDE SEQUENCE</scope>
    <source>
        <strain evidence="1">NS2018</strain>
        <tissue evidence="1">Leaf</tissue>
    </source>
</reference>
<proteinExistence type="predicted"/>
<evidence type="ECO:0000313" key="2">
    <source>
        <dbReference type="Proteomes" id="UP001168877"/>
    </source>
</evidence>
<sequence>MALDLKQDVGKENIVSEVKKASWNLKEERAKIIKVGVVLSFDFNGREKVMVDEIVRRIKAGSFAAALFFFSTSHPDLRLSSRHAGGAHLLLTLLLLFFHLLRCISSSSCCCLHRSTVHAATLLRVAVVETLESRFFCL</sequence>
<dbReference type="Proteomes" id="UP001168877">
    <property type="component" value="Unassembled WGS sequence"/>
</dbReference>
<name>A0AA39UPH9_ACESA</name>
<keyword evidence="2" id="KW-1185">Reference proteome</keyword>
<accession>A0AA39UPH9</accession>
<gene>
    <name evidence="1" type="ORF">LWI29_003239</name>
</gene>
<dbReference type="EMBL" id="JAUESC010000387">
    <property type="protein sequence ID" value="KAK0573114.1"/>
    <property type="molecule type" value="Genomic_DNA"/>
</dbReference>
<organism evidence="1 2">
    <name type="scientific">Acer saccharum</name>
    <name type="common">Sugar maple</name>
    <dbReference type="NCBI Taxonomy" id="4024"/>
    <lineage>
        <taxon>Eukaryota</taxon>
        <taxon>Viridiplantae</taxon>
        <taxon>Streptophyta</taxon>
        <taxon>Embryophyta</taxon>
        <taxon>Tracheophyta</taxon>
        <taxon>Spermatophyta</taxon>
        <taxon>Magnoliopsida</taxon>
        <taxon>eudicotyledons</taxon>
        <taxon>Gunneridae</taxon>
        <taxon>Pentapetalae</taxon>
        <taxon>rosids</taxon>
        <taxon>malvids</taxon>
        <taxon>Sapindales</taxon>
        <taxon>Sapindaceae</taxon>
        <taxon>Hippocastanoideae</taxon>
        <taxon>Acereae</taxon>
        <taxon>Acer</taxon>
    </lineage>
</organism>
<dbReference type="AlphaFoldDB" id="A0AA39UPH9"/>
<protein>
    <submittedName>
        <fullName evidence="1">Uncharacterized protein</fullName>
    </submittedName>
</protein>